<organism evidence="2">
    <name type="scientific">Mytilinidion resinicola</name>
    <dbReference type="NCBI Taxonomy" id="574789"/>
    <lineage>
        <taxon>Eukaryota</taxon>
        <taxon>Fungi</taxon>
        <taxon>Dikarya</taxon>
        <taxon>Ascomycota</taxon>
        <taxon>Pezizomycotina</taxon>
        <taxon>Dothideomycetes</taxon>
        <taxon>Pleosporomycetidae</taxon>
        <taxon>Mytilinidiales</taxon>
        <taxon>Mytilinidiaceae</taxon>
        <taxon>Mytilinidion</taxon>
    </lineage>
</organism>
<dbReference type="GeneID" id="54467858"/>
<feature type="compositionally biased region" description="Low complexity" evidence="1">
    <location>
        <begin position="57"/>
        <end position="69"/>
    </location>
</feature>
<feature type="region of interest" description="Disordered" evidence="1">
    <location>
        <begin position="273"/>
        <end position="307"/>
    </location>
</feature>
<dbReference type="EMBL" id="MU003694">
    <property type="protein sequence ID" value="KAF2815253.1"/>
    <property type="molecule type" value="Genomic_DNA"/>
</dbReference>
<protein>
    <submittedName>
        <fullName evidence="2 4">Uncharacterized protein</fullName>
    </submittedName>
</protein>
<name>A0A6A6Z3M6_9PEZI</name>
<feature type="region of interest" description="Disordered" evidence="1">
    <location>
        <begin position="125"/>
        <end position="164"/>
    </location>
</feature>
<proteinExistence type="predicted"/>
<evidence type="ECO:0000313" key="2">
    <source>
        <dbReference type="EMBL" id="KAF2815253.1"/>
    </source>
</evidence>
<dbReference type="Proteomes" id="UP000504636">
    <property type="component" value="Unplaced"/>
</dbReference>
<feature type="compositionally biased region" description="Polar residues" evidence="1">
    <location>
        <begin position="130"/>
        <end position="164"/>
    </location>
</feature>
<dbReference type="RefSeq" id="XP_033582217.1">
    <property type="nucleotide sequence ID" value="XM_033726965.1"/>
</dbReference>
<feature type="compositionally biased region" description="Polar residues" evidence="1">
    <location>
        <begin position="70"/>
        <end position="89"/>
    </location>
</feature>
<sequence length="563" mass="60302">MPGLSIDVLKQGRDLNLCFVGLEGVRVVFELPGCDGQAKPDASIEPPSSSQIAPETSLAPSKGSSASSSMQFPANGDSNKQMHTPASQEDSVKLCSTALLSGRQGPETLLTQSTTALESRPIQAHAIPDKNSSQQPNKPSQVSSAASTPFLNTPEPATSAKSSQICSPSLVGLDAGHPVPRPVPRPTTAVAIAMKATSLSPTSVTSTFTKAASSRPQVPAITGKRPSDAPASARLEKKIKLEGYTVSNVTAPDQRYGMLGYLKDNPVIKAEESATTAAGSTNSGLKTSTVTQTQSVGTDTVSGDRVNRGLQAPPDMAGTVSVAIPKASPDLTIQLELLEKKVGNTMKMLKDLKGPGCFGEEYLTTRRRSWSSFLMAFREVESLKAKQAESKKAQNLLSIQIAGKATEVVAEEKTQSRGEMDDIYVYGYKTIPILGIRTYGKLHIDLKARLLHWKYINESRSERVDLFPSTKVSLTRTSPGILLLELRTCRMGKGTYFSINVFDDHKVHGVTRKSGNPDYRMSHTENNRWVYPGVEEIIKSCRPLSAAKSKIAISSAATGVKPS</sequence>
<dbReference type="AlphaFoldDB" id="A0A6A6Z3M6"/>
<reference evidence="4" key="2">
    <citation type="submission" date="2020-04" db="EMBL/GenBank/DDBJ databases">
        <authorList>
            <consortium name="NCBI Genome Project"/>
        </authorList>
    </citation>
    <scope>NUCLEOTIDE SEQUENCE</scope>
    <source>
        <strain evidence="4">CBS 304.34</strain>
    </source>
</reference>
<feature type="compositionally biased region" description="Low complexity" evidence="1">
    <location>
        <begin position="273"/>
        <end position="301"/>
    </location>
</feature>
<evidence type="ECO:0000256" key="1">
    <source>
        <dbReference type="SAM" id="MobiDB-lite"/>
    </source>
</evidence>
<evidence type="ECO:0000313" key="3">
    <source>
        <dbReference type="Proteomes" id="UP000504636"/>
    </source>
</evidence>
<reference evidence="4" key="3">
    <citation type="submission" date="2025-04" db="UniProtKB">
        <authorList>
            <consortium name="RefSeq"/>
        </authorList>
    </citation>
    <scope>IDENTIFICATION</scope>
    <source>
        <strain evidence="4">CBS 304.34</strain>
    </source>
</reference>
<keyword evidence="3" id="KW-1185">Reference proteome</keyword>
<accession>A0A6A6Z3M6</accession>
<dbReference type="OrthoDB" id="10528571at2759"/>
<feature type="region of interest" description="Disordered" evidence="1">
    <location>
        <begin position="209"/>
        <end position="231"/>
    </location>
</feature>
<reference evidence="2 4" key="1">
    <citation type="journal article" date="2020" name="Stud. Mycol.">
        <title>101 Dothideomycetes genomes: a test case for predicting lifestyles and emergence of pathogens.</title>
        <authorList>
            <person name="Haridas S."/>
            <person name="Albert R."/>
            <person name="Binder M."/>
            <person name="Bloem J."/>
            <person name="Labutti K."/>
            <person name="Salamov A."/>
            <person name="Andreopoulos B."/>
            <person name="Baker S."/>
            <person name="Barry K."/>
            <person name="Bills G."/>
            <person name="Bluhm B."/>
            <person name="Cannon C."/>
            <person name="Castanera R."/>
            <person name="Culley D."/>
            <person name="Daum C."/>
            <person name="Ezra D."/>
            <person name="Gonzalez J."/>
            <person name="Henrissat B."/>
            <person name="Kuo A."/>
            <person name="Liang C."/>
            <person name="Lipzen A."/>
            <person name="Lutzoni F."/>
            <person name="Magnuson J."/>
            <person name="Mondo S."/>
            <person name="Nolan M."/>
            <person name="Ohm R."/>
            <person name="Pangilinan J."/>
            <person name="Park H.-J."/>
            <person name="Ramirez L."/>
            <person name="Alfaro M."/>
            <person name="Sun H."/>
            <person name="Tritt A."/>
            <person name="Yoshinaga Y."/>
            <person name="Zwiers L.-H."/>
            <person name="Turgeon B."/>
            <person name="Goodwin S."/>
            <person name="Spatafora J."/>
            <person name="Crous P."/>
            <person name="Grigoriev I."/>
        </authorList>
    </citation>
    <scope>NUCLEOTIDE SEQUENCE</scope>
    <source>
        <strain evidence="2 4">CBS 304.34</strain>
    </source>
</reference>
<evidence type="ECO:0000313" key="4">
    <source>
        <dbReference type="RefSeq" id="XP_033582217.1"/>
    </source>
</evidence>
<gene>
    <name evidence="2 4" type="ORF">BDZ99DRAFT_549840</name>
</gene>
<feature type="region of interest" description="Disordered" evidence="1">
    <location>
        <begin position="37"/>
        <end position="91"/>
    </location>
</feature>